<name>A0A1J9P7K7_9EURO</name>
<gene>
    <name evidence="7" type="ORF">AJ78_06822</name>
</gene>
<dbReference type="Gene3D" id="1.10.510.10">
    <property type="entry name" value="Transferase(Phosphotransferase) domain 1"/>
    <property type="match status" value="1"/>
</dbReference>
<evidence type="ECO:0000313" key="8">
    <source>
        <dbReference type="Proteomes" id="UP000182235"/>
    </source>
</evidence>
<dbReference type="SUPFAM" id="SSF56112">
    <property type="entry name" value="Protein kinase-like (PK-like)"/>
    <property type="match status" value="1"/>
</dbReference>
<keyword evidence="5" id="KW-0067">ATP-binding</keyword>
<keyword evidence="3" id="KW-0547">Nucleotide-binding</keyword>
<dbReference type="GO" id="GO:0005524">
    <property type="term" value="F:ATP binding"/>
    <property type="evidence" value="ECO:0007669"/>
    <property type="project" value="UniProtKB-KW"/>
</dbReference>
<dbReference type="CDD" id="cd05118">
    <property type="entry name" value="STKc_CMGC"/>
    <property type="match status" value="1"/>
</dbReference>
<dbReference type="SMART" id="SM00220">
    <property type="entry name" value="S_TKc"/>
    <property type="match status" value="1"/>
</dbReference>
<dbReference type="InterPro" id="IPR000719">
    <property type="entry name" value="Prot_kinase_dom"/>
</dbReference>
<dbReference type="InterPro" id="IPR011009">
    <property type="entry name" value="Kinase-like_dom_sf"/>
</dbReference>
<keyword evidence="8" id="KW-1185">Reference proteome</keyword>
<evidence type="ECO:0000256" key="2">
    <source>
        <dbReference type="ARBA" id="ARBA00022679"/>
    </source>
</evidence>
<dbReference type="AlphaFoldDB" id="A0A1J9P7K7"/>
<protein>
    <submittedName>
        <fullName evidence="7">CMGC/SRPK protein kinase</fullName>
    </submittedName>
</protein>
<evidence type="ECO:0000256" key="1">
    <source>
        <dbReference type="ARBA" id="ARBA00022527"/>
    </source>
</evidence>
<keyword evidence="1" id="KW-0723">Serine/threonine-protein kinase</keyword>
<dbReference type="Gene3D" id="3.30.200.20">
    <property type="entry name" value="Phosphorylase Kinase, domain 1"/>
    <property type="match status" value="1"/>
</dbReference>
<dbReference type="GO" id="GO:0005634">
    <property type="term" value="C:nucleus"/>
    <property type="evidence" value="ECO:0007669"/>
    <property type="project" value="TreeGrafter"/>
</dbReference>
<evidence type="ECO:0000313" key="7">
    <source>
        <dbReference type="EMBL" id="OJD12617.1"/>
    </source>
</evidence>
<keyword evidence="4 7" id="KW-0418">Kinase</keyword>
<dbReference type="PANTHER" id="PTHR45646">
    <property type="entry name" value="SERINE/THREONINE-PROTEIN KINASE DOA-RELATED"/>
    <property type="match status" value="1"/>
</dbReference>
<evidence type="ECO:0000256" key="4">
    <source>
        <dbReference type="ARBA" id="ARBA00022777"/>
    </source>
</evidence>
<organism evidence="7 8">
    <name type="scientific">Emergomyces pasteurianus Ep9510</name>
    <dbReference type="NCBI Taxonomy" id="1447872"/>
    <lineage>
        <taxon>Eukaryota</taxon>
        <taxon>Fungi</taxon>
        <taxon>Dikarya</taxon>
        <taxon>Ascomycota</taxon>
        <taxon>Pezizomycotina</taxon>
        <taxon>Eurotiomycetes</taxon>
        <taxon>Eurotiomycetidae</taxon>
        <taxon>Onygenales</taxon>
        <taxon>Ajellomycetaceae</taxon>
        <taxon>Emergomyces</taxon>
    </lineage>
</organism>
<proteinExistence type="predicted"/>
<dbReference type="OrthoDB" id="5979581at2759"/>
<dbReference type="Proteomes" id="UP000182235">
    <property type="component" value="Unassembled WGS sequence"/>
</dbReference>
<dbReference type="EMBL" id="LGRN01000383">
    <property type="protein sequence ID" value="OJD12617.1"/>
    <property type="molecule type" value="Genomic_DNA"/>
</dbReference>
<accession>A0A1J9P7K7</accession>
<dbReference type="Pfam" id="PF00069">
    <property type="entry name" value="Pkinase"/>
    <property type="match status" value="2"/>
</dbReference>
<keyword evidence="2" id="KW-0808">Transferase</keyword>
<evidence type="ECO:0000256" key="3">
    <source>
        <dbReference type="ARBA" id="ARBA00022741"/>
    </source>
</evidence>
<feature type="domain" description="Protein kinase" evidence="6">
    <location>
        <begin position="68"/>
        <end position="443"/>
    </location>
</feature>
<evidence type="ECO:0000259" key="6">
    <source>
        <dbReference type="PROSITE" id="PS50011"/>
    </source>
</evidence>
<evidence type="ECO:0000256" key="5">
    <source>
        <dbReference type="ARBA" id="ARBA00022840"/>
    </source>
</evidence>
<dbReference type="PANTHER" id="PTHR45646:SF11">
    <property type="entry name" value="SERINE_THREONINE-PROTEIN KINASE DOA"/>
    <property type="match status" value="1"/>
</dbReference>
<dbReference type="GO" id="GO:0004674">
    <property type="term" value="F:protein serine/threonine kinase activity"/>
    <property type="evidence" value="ECO:0007669"/>
    <property type="project" value="UniProtKB-KW"/>
</dbReference>
<dbReference type="GO" id="GO:0043484">
    <property type="term" value="P:regulation of RNA splicing"/>
    <property type="evidence" value="ECO:0007669"/>
    <property type="project" value="TreeGrafter"/>
</dbReference>
<reference evidence="7 8" key="1">
    <citation type="submission" date="2015-07" db="EMBL/GenBank/DDBJ databases">
        <title>Emmonsia species relationships and genome sequence.</title>
        <authorList>
            <consortium name="The Broad Institute Genomics Platform"/>
            <person name="Cuomo C.A."/>
            <person name="Munoz J.F."/>
            <person name="Imamovic A."/>
            <person name="Priest M.E."/>
            <person name="Young S."/>
            <person name="Clay O.K."/>
            <person name="McEwen J.G."/>
        </authorList>
    </citation>
    <scope>NUCLEOTIDE SEQUENCE [LARGE SCALE GENOMIC DNA]</scope>
    <source>
        <strain evidence="7 8">UAMH 9510</strain>
    </source>
</reference>
<dbReference type="PROSITE" id="PS50011">
    <property type="entry name" value="PROTEIN_KINASE_DOM"/>
    <property type="match status" value="1"/>
</dbReference>
<dbReference type="STRING" id="1447872.A0A1J9P7K7"/>
<dbReference type="VEuPathDB" id="FungiDB:AJ78_06822"/>
<sequence>MAATSYYRNTNMTLRLSAWRNALRKESTKVRSLNTPPGETPVKEETVLHYKPEHYYPINIDDMYKTRYQVTDKIDYEAYSTSWLCWDLQDNKYNVLKVSTSLPKFPKATDREIKIYEHLTTINSAHPGQSLMRELYDSFDLQGPVSKHCCLVLQPMRMSLLEMMGLNSRPFDLPLLKMTIKRVLSALDFLHIEAAIIHTELDLKTDNLMLSLEDTAMLADFAKAEAKNPSPRKKVDESRIIYKSRRFRPPSGGKGYGLPILCDFGEARIGKAHESGPFVQPNIYRAPEIIFEMPWGSAVDIWNLAGLIWNLFEGEHLFGDIFDTKGGHDPFKHLALMVALIGQPPSEYVRRSDTTKQCFDPNGKHPTFSLKFWRSDHSSGASTYVGGWIAHEDAAIPLVSLESLERRLSGQEKASFIQFMRSMLKWLPEERRTAKQLLEDPWLL</sequence>
<comment type="caution">
    <text evidence="7">The sequence shown here is derived from an EMBL/GenBank/DDBJ whole genome shotgun (WGS) entry which is preliminary data.</text>
</comment>
<dbReference type="InterPro" id="IPR051175">
    <property type="entry name" value="CLK_kinases"/>
</dbReference>